<keyword evidence="5 7" id="KW-1133">Transmembrane helix</keyword>
<proteinExistence type="inferred from homology"/>
<reference evidence="9" key="1">
    <citation type="submission" date="2022-08" db="EMBL/GenBank/DDBJ databases">
        <title>Alicyclobacillus fastidiosus DSM 17978, complete genome.</title>
        <authorList>
            <person name="Wang Q."/>
            <person name="Cai R."/>
            <person name="Wang Z."/>
        </authorList>
    </citation>
    <scope>NUCLEOTIDE SEQUENCE</scope>
    <source>
        <strain evidence="9">DSM 17978</strain>
    </source>
</reference>
<dbReference type="Gene3D" id="1.20.1250.20">
    <property type="entry name" value="MFS general substrate transporter like domains"/>
    <property type="match status" value="2"/>
</dbReference>
<feature type="transmembrane region" description="Helical" evidence="7">
    <location>
        <begin position="126"/>
        <end position="150"/>
    </location>
</feature>
<organism evidence="9 10">
    <name type="scientific">Alicyclobacillus fastidiosus</name>
    <dbReference type="NCBI Taxonomy" id="392011"/>
    <lineage>
        <taxon>Bacteria</taxon>
        <taxon>Bacillati</taxon>
        <taxon>Bacillota</taxon>
        <taxon>Bacilli</taxon>
        <taxon>Bacillales</taxon>
        <taxon>Alicyclobacillaceae</taxon>
        <taxon>Alicyclobacillus</taxon>
    </lineage>
</organism>
<evidence type="ECO:0000256" key="5">
    <source>
        <dbReference type="ARBA" id="ARBA00022989"/>
    </source>
</evidence>
<keyword evidence="6 7" id="KW-0472">Membrane</keyword>
<dbReference type="PROSITE" id="PS50850">
    <property type="entry name" value="MFS"/>
    <property type="match status" value="1"/>
</dbReference>
<dbReference type="InterPro" id="IPR036259">
    <property type="entry name" value="MFS_trans_sf"/>
</dbReference>
<feature type="transmembrane region" description="Helical" evidence="7">
    <location>
        <begin position="162"/>
        <end position="183"/>
    </location>
</feature>
<gene>
    <name evidence="9" type="ORF">NZD89_03015</name>
</gene>
<dbReference type="Pfam" id="PF07690">
    <property type="entry name" value="MFS_1"/>
    <property type="match status" value="1"/>
</dbReference>
<evidence type="ECO:0000313" key="9">
    <source>
        <dbReference type="EMBL" id="WAH42482.1"/>
    </source>
</evidence>
<evidence type="ECO:0000256" key="4">
    <source>
        <dbReference type="ARBA" id="ARBA00022692"/>
    </source>
</evidence>
<evidence type="ECO:0000256" key="7">
    <source>
        <dbReference type="SAM" id="Phobius"/>
    </source>
</evidence>
<evidence type="ECO:0000256" key="2">
    <source>
        <dbReference type="ARBA" id="ARBA00008335"/>
    </source>
</evidence>
<protein>
    <submittedName>
        <fullName evidence="9">MFS transporter</fullName>
    </submittedName>
</protein>
<dbReference type="InterPro" id="IPR020846">
    <property type="entry name" value="MFS_dom"/>
</dbReference>
<feature type="transmembrane region" description="Helical" evidence="7">
    <location>
        <begin position="92"/>
        <end position="114"/>
    </location>
</feature>
<keyword evidence="3" id="KW-0813">Transport</keyword>
<accession>A0ABY6ZHX8</accession>
<feature type="transmembrane region" description="Helical" evidence="7">
    <location>
        <begin position="256"/>
        <end position="275"/>
    </location>
</feature>
<evidence type="ECO:0000256" key="1">
    <source>
        <dbReference type="ARBA" id="ARBA00004651"/>
    </source>
</evidence>
<dbReference type="Proteomes" id="UP001164761">
    <property type="component" value="Chromosome"/>
</dbReference>
<feature type="transmembrane region" description="Helical" evidence="7">
    <location>
        <begin position="224"/>
        <end position="244"/>
    </location>
</feature>
<feature type="transmembrane region" description="Helical" evidence="7">
    <location>
        <begin position="50"/>
        <end position="71"/>
    </location>
</feature>
<keyword evidence="4 7" id="KW-0812">Transmembrane</keyword>
<evidence type="ECO:0000256" key="3">
    <source>
        <dbReference type="ARBA" id="ARBA00022448"/>
    </source>
</evidence>
<feature type="domain" description="Major facilitator superfamily (MFS) profile" evidence="8">
    <location>
        <begin position="1"/>
        <end position="280"/>
    </location>
</feature>
<comment type="similarity">
    <text evidence="2">Belongs to the major facilitator superfamily.</text>
</comment>
<evidence type="ECO:0000259" key="8">
    <source>
        <dbReference type="PROSITE" id="PS50850"/>
    </source>
</evidence>
<dbReference type="PANTHER" id="PTHR23514:SF3">
    <property type="entry name" value="BYPASS OF STOP CODON PROTEIN 6"/>
    <property type="match status" value="1"/>
</dbReference>
<name>A0ABY6ZHX8_9BACL</name>
<evidence type="ECO:0000313" key="10">
    <source>
        <dbReference type="Proteomes" id="UP001164761"/>
    </source>
</evidence>
<comment type="subcellular location">
    <subcellularLocation>
        <location evidence="1">Cell membrane</location>
        <topology evidence="1">Multi-pass membrane protein</topology>
    </subcellularLocation>
</comment>
<dbReference type="SUPFAM" id="SSF103473">
    <property type="entry name" value="MFS general substrate transporter"/>
    <property type="match status" value="1"/>
</dbReference>
<evidence type="ECO:0000256" key="6">
    <source>
        <dbReference type="ARBA" id="ARBA00023136"/>
    </source>
</evidence>
<sequence>MQTTISSSMIEWFEGRRAVIMSRLEVAFGLGCLTIPLCESRLIDAHAWRFGFWIVGILALLLSFVCTLIPIKPELNVNEGPRDAYTRPPDMTGTGSRLLFMTLFLFMILLYVGLESCFNNFLPAIFISYFGQSGNVASLTVTVFWTAMVIGRTLTGWAIRKVSYSSFLFSSISATLLLLIVMATWRNVILSYVITFFIGLSMSGIFVVTMVYANHTFPGHGPRVTRLVTVFAGVGGAAIPGMFGWLMDQLSVVQNLWMLVGFSFLLLTTLFTIVYSGSALSRKVLNNKDG</sequence>
<dbReference type="PANTHER" id="PTHR23514">
    <property type="entry name" value="BYPASS OF STOP CODON PROTEIN 6"/>
    <property type="match status" value="1"/>
</dbReference>
<dbReference type="EMBL" id="CP104067">
    <property type="protein sequence ID" value="WAH42482.1"/>
    <property type="molecule type" value="Genomic_DNA"/>
</dbReference>
<feature type="transmembrane region" description="Helical" evidence="7">
    <location>
        <begin position="189"/>
        <end position="212"/>
    </location>
</feature>
<dbReference type="InterPro" id="IPR051788">
    <property type="entry name" value="MFS_Transporter"/>
</dbReference>
<keyword evidence="10" id="KW-1185">Reference proteome</keyword>
<dbReference type="InterPro" id="IPR011701">
    <property type="entry name" value="MFS"/>
</dbReference>